<keyword evidence="8" id="KW-1185">Reference proteome</keyword>
<feature type="domain" description="AB hydrolase-1" evidence="5">
    <location>
        <begin position="104"/>
        <end position="298"/>
    </location>
</feature>
<dbReference type="PROSITE" id="PS51318">
    <property type="entry name" value="TAT"/>
    <property type="match status" value="1"/>
</dbReference>
<comment type="similarity">
    <text evidence="1">Belongs to the peptidase S33 family.</text>
</comment>
<proteinExistence type="inferred from homology"/>
<evidence type="ECO:0000259" key="5">
    <source>
        <dbReference type="Pfam" id="PF00561"/>
    </source>
</evidence>
<dbReference type="SUPFAM" id="SSF53474">
    <property type="entry name" value="alpha/beta-Hydrolases"/>
    <property type="match status" value="1"/>
</dbReference>
<dbReference type="RefSeq" id="WP_409121784.1">
    <property type="nucleotide sequence ID" value="NZ_JBJVNI010000009.1"/>
</dbReference>
<evidence type="ECO:0000313" key="8">
    <source>
        <dbReference type="Proteomes" id="UP001631957"/>
    </source>
</evidence>
<evidence type="ECO:0000256" key="2">
    <source>
        <dbReference type="ARBA" id="ARBA00022729"/>
    </source>
</evidence>
<sequence length="529" mass="56518">MSTQHPYSHRTRTRRVLAAGALAAALLGQLLGGTTASAAPAGEAPAAYTAGRIAWKPCTAPDGTGGFECATLKVPVDRAKPKGATIDLALNRHRATDPARRIGPLLVNPGGPGGSGVDFVFGARSTFSPGLLARFDIVGFDPRGVGRSHPVTCDWDLIRAQDPLLHPGSPRDFAALRAATGRLGKDCLARTGPLLGHMDTGNVVQDMDAIRAALGESRISYYGVSYGTAIGQQYAARYPHRVRALALDSNMDHSLGRSAFQRTEAVAMEEVYGQFADWCARTPACELYGRDARALFDSLYRRAEAGELELPGGIELKPQDVQLAVFGFLYDPASWFQLADLLSDIDDPTEETARRVAAFADPGPYPIPAVICQDYAFGVPSYGTLAREKKALARVAPVTRLSPLGWTAMTGCQNWPTEVTNPPRPLKVDGTPPILLTNSRFDPATPHAWGANAARQIGREAVLLTYDGAGHGDYWLSPCARAAIDTYLLTLRTPPPGTHCPAVWPVEPAPERKGALVNPLPDLVGTPAY</sequence>
<dbReference type="PANTHER" id="PTHR43248:SF29">
    <property type="entry name" value="TRIPEPTIDYL AMINOPEPTIDASE"/>
    <property type="match status" value="1"/>
</dbReference>
<organism evidence="7 8">
    <name type="scientific">Streptomyces niveiscabiei</name>
    <dbReference type="NCBI Taxonomy" id="164115"/>
    <lineage>
        <taxon>Bacteria</taxon>
        <taxon>Bacillati</taxon>
        <taxon>Actinomycetota</taxon>
        <taxon>Actinomycetes</taxon>
        <taxon>Kitasatosporales</taxon>
        <taxon>Streptomycetaceae</taxon>
        <taxon>Streptomyces</taxon>
    </lineage>
</organism>
<gene>
    <name evidence="7" type="ORF">ACKI18_18245</name>
</gene>
<keyword evidence="3 7" id="KW-0378">Hydrolase</keyword>
<dbReference type="InterPro" id="IPR000073">
    <property type="entry name" value="AB_hydrolase_1"/>
</dbReference>
<evidence type="ECO:0000256" key="1">
    <source>
        <dbReference type="ARBA" id="ARBA00010088"/>
    </source>
</evidence>
<dbReference type="PANTHER" id="PTHR43248">
    <property type="entry name" value="2-SUCCINYL-6-HYDROXY-2,4-CYCLOHEXADIENE-1-CARBOXYLATE SYNTHASE"/>
    <property type="match status" value="1"/>
</dbReference>
<protein>
    <submittedName>
        <fullName evidence="7">Alpha/beta hydrolase</fullName>
    </submittedName>
</protein>
<comment type="caution">
    <text evidence="7">The sequence shown here is derived from an EMBL/GenBank/DDBJ whole genome shotgun (WGS) entry which is preliminary data.</text>
</comment>
<dbReference type="Gene3D" id="3.40.50.1820">
    <property type="entry name" value="alpha/beta hydrolase"/>
    <property type="match status" value="1"/>
</dbReference>
<evidence type="ECO:0000256" key="3">
    <source>
        <dbReference type="ARBA" id="ARBA00022801"/>
    </source>
</evidence>
<keyword evidence="2 4" id="KW-0732">Signal</keyword>
<feature type="domain" description="Peptidase S33 tripeptidyl aminopeptidase-like C-terminal" evidence="6">
    <location>
        <begin position="408"/>
        <end position="500"/>
    </location>
</feature>
<dbReference type="EMBL" id="JBJVNI010000009">
    <property type="protein sequence ID" value="MFM9610640.1"/>
    <property type="molecule type" value="Genomic_DNA"/>
</dbReference>
<dbReference type="Pfam" id="PF08386">
    <property type="entry name" value="Abhydrolase_4"/>
    <property type="match status" value="1"/>
</dbReference>
<evidence type="ECO:0000259" key="6">
    <source>
        <dbReference type="Pfam" id="PF08386"/>
    </source>
</evidence>
<evidence type="ECO:0000313" key="7">
    <source>
        <dbReference type="EMBL" id="MFM9610640.1"/>
    </source>
</evidence>
<feature type="signal peptide" evidence="4">
    <location>
        <begin position="1"/>
        <end position="38"/>
    </location>
</feature>
<dbReference type="Proteomes" id="UP001631957">
    <property type="component" value="Unassembled WGS sequence"/>
</dbReference>
<evidence type="ECO:0000256" key="4">
    <source>
        <dbReference type="SAM" id="SignalP"/>
    </source>
</evidence>
<name>A0ABW9HRD6_9ACTN</name>
<accession>A0ABW9HRD6</accession>
<dbReference type="GO" id="GO:0016787">
    <property type="term" value="F:hydrolase activity"/>
    <property type="evidence" value="ECO:0007669"/>
    <property type="project" value="UniProtKB-KW"/>
</dbReference>
<dbReference type="InterPro" id="IPR006311">
    <property type="entry name" value="TAT_signal"/>
</dbReference>
<reference evidence="7 8" key="1">
    <citation type="submission" date="2024-12" db="EMBL/GenBank/DDBJ databases">
        <title>Forecasting of Potato common scab and diversities of Pathogenic streptomyces spp. in china.</title>
        <authorList>
            <person name="Handique U."/>
            <person name="Wu J."/>
        </authorList>
    </citation>
    <scope>NUCLEOTIDE SEQUENCE [LARGE SCALE GENOMIC DNA]</scope>
    <source>
        <strain evidence="7 8">ZRIMU1530</strain>
    </source>
</reference>
<dbReference type="Pfam" id="PF00561">
    <property type="entry name" value="Abhydrolase_1"/>
    <property type="match status" value="1"/>
</dbReference>
<feature type="chain" id="PRO_5047032370" evidence="4">
    <location>
        <begin position="39"/>
        <end position="529"/>
    </location>
</feature>
<dbReference type="InterPro" id="IPR013595">
    <property type="entry name" value="Pept_S33_TAP-like_C"/>
</dbReference>
<dbReference type="InterPro" id="IPR051601">
    <property type="entry name" value="Serine_prot/Carboxylest_S33"/>
</dbReference>
<dbReference type="InterPro" id="IPR029058">
    <property type="entry name" value="AB_hydrolase_fold"/>
</dbReference>